<reference evidence="1" key="1">
    <citation type="submission" date="2022-10" db="EMBL/GenBank/DDBJ databases">
        <title>Genome Sequence of Xylaria curta.</title>
        <authorList>
            <person name="Buettner E."/>
        </authorList>
    </citation>
    <scope>NUCLEOTIDE SEQUENCE</scope>
    <source>
        <strain evidence="1">Babe10</strain>
    </source>
</reference>
<comment type="caution">
    <text evidence="1">The sequence shown here is derived from an EMBL/GenBank/DDBJ whole genome shotgun (WGS) entry which is preliminary data.</text>
</comment>
<name>A0ACC1PCP3_9PEZI</name>
<protein>
    <submittedName>
        <fullName evidence="1">Uncharacterized protein</fullName>
    </submittedName>
</protein>
<organism evidence="1 2">
    <name type="scientific">Xylaria curta</name>
    <dbReference type="NCBI Taxonomy" id="42375"/>
    <lineage>
        <taxon>Eukaryota</taxon>
        <taxon>Fungi</taxon>
        <taxon>Dikarya</taxon>
        <taxon>Ascomycota</taxon>
        <taxon>Pezizomycotina</taxon>
        <taxon>Sordariomycetes</taxon>
        <taxon>Xylariomycetidae</taxon>
        <taxon>Xylariales</taxon>
        <taxon>Xylariaceae</taxon>
        <taxon>Xylaria</taxon>
    </lineage>
</organism>
<accession>A0ACC1PCP3</accession>
<dbReference type="EMBL" id="JAPDGR010000440">
    <property type="protein sequence ID" value="KAJ2990229.1"/>
    <property type="molecule type" value="Genomic_DNA"/>
</dbReference>
<gene>
    <name evidence="1" type="ORF">NUW58_g3055</name>
</gene>
<dbReference type="Proteomes" id="UP001143856">
    <property type="component" value="Unassembled WGS sequence"/>
</dbReference>
<evidence type="ECO:0000313" key="2">
    <source>
        <dbReference type="Proteomes" id="UP001143856"/>
    </source>
</evidence>
<keyword evidence="2" id="KW-1185">Reference proteome</keyword>
<proteinExistence type="predicted"/>
<sequence length="749" mass="84054">MLPLGLLNAAQGHPMLVELKNGETLNGHLVQCDTWMNLTLKEVVQTSPDADKFVRLPEVYVKGNNTSNTPKAAGSGVVEVDMGHNAETTAEGGATEAEVGVVRGVAAVEDEELEKDNLHVPTAQTVLMPRDRVIVDGLWRCLCPSIDLISLHKPFNLWHIPRARSRPSVANRNIPSKYSHGQCRRQYSRVAAPLRQVSEKSRVGYLRRLAKRSPWIPSAIFQDLDSCNAQLDKIPTRTIYAALKELQNTEESYLPIARLIEYLVKERGESPNASLYESLIRANIDKQYGSAKVATQLLKEVQNHNISTTPEIYQALLEVTAVHPDYVLRAQVLHDMRNRWYNLTPSAEISIIVGLLRDGQYELALSKLEELNKIPINVPSWLFDVFLYTFGELGFHEETLSILKHRQTIVDAVKRAPLSPNAWQFLLDVFSRDAFQPGIKLIWDLSVTPGHIHPPDGVVLNVLNAASTHGDTELAMNAIQELSTRGVKLSMHHYEALIHVHIRHDDLRKALVVLCVMAKAGLSPDLASTRPILEMLRDSPTSTDKALRILHELKVQYTIPPAAFNVVLEAAAAHGGFRVAFDLYRTVRQVCINGPDLETFDILLQYCTQRKSMSFFVAEMEAFALKPTKPIFDHLVRICSIQDDYEMAFRYLEMMQAHTSPGSSETWWISKDSALALLRRCIQNQDPRFESMLKECRSRRLLHEDDVKSLMSAGIQYAGALQSQPPHSNTFNNDTSELTGHPVPSSMSL</sequence>
<evidence type="ECO:0000313" key="1">
    <source>
        <dbReference type="EMBL" id="KAJ2990229.1"/>
    </source>
</evidence>